<keyword evidence="1" id="KW-1133">Transmembrane helix</keyword>
<keyword evidence="4" id="KW-1185">Reference proteome</keyword>
<feature type="chain" id="PRO_5008920723" evidence="2">
    <location>
        <begin position="22"/>
        <end position="168"/>
    </location>
</feature>
<dbReference type="VEuPathDB" id="PlasmoDB:PmUG01_11061000"/>
<feature type="signal peptide" evidence="2">
    <location>
        <begin position="1"/>
        <end position="21"/>
    </location>
</feature>
<evidence type="ECO:0000313" key="3">
    <source>
        <dbReference type="EMBL" id="SCO93357.1"/>
    </source>
</evidence>
<keyword evidence="1" id="KW-0472">Membrane</keyword>
<dbReference type="KEGG" id="pmal:PMUG01_11061000"/>
<proteinExistence type="predicted"/>
<accession>A0A1D3SN99</accession>
<dbReference type="Proteomes" id="UP000219813">
    <property type="component" value="Chromosome 11"/>
</dbReference>
<sequence>MFGIFGLRIFLFFLLIETLNCSDQNYSSEKDSNIEDHRETLVLEDGNGLAENYEVPRPTNVLENNENYWDLSTSEDEDEKNAKSKDPILTKSEESTMTEGVDELEIKNENVSDSVAFNNISDETKNNYILVVSALASSVITLLVMNLGMYAFIAACGLGAYAYYTKKE</sequence>
<evidence type="ECO:0000256" key="1">
    <source>
        <dbReference type="SAM" id="Phobius"/>
    </source>
</evidence>
<gene>
    <name evidence="3" type="primary">PmUG01_11061000</name>
    <name evidence="3" type="ORF">PMUG01_11061000</name>
</gene>
<protein>
    <submittedName>
        <fullName evidence="3">Uncharacterized protein</fullName>
    </submittedName>
</protein>
<evidence type="ECO:0000313" key="4">
    <source>
        <dbReference type="Proteomes" id="UP000219813"/>
    </source>
</evidence>
<dbReference type="AlphaFoldDB" id="A0A1D3SN99"/>
<keyword evidence="2" id="KW-0732">Signal</keyword>
<feature type="transmembrane region" description="Helical" evidence="1">
    <location>
        <begin position="128"/>
        <end position="161"/>
    </location>
</feature>
<name>A0A1D3SN99_PLAMA</name>
<organism evidence="3 4">
    <name type="scientific">Plasmodium malariae</name>
    <dbReference type="NCBI Taxonomy" id="5858"/>
    <lineage>
        <taxon>Eukaryota</taxon>
        <taxon>Sar</taxon>
        <taxon>Alveolata</taxon>
        <taxon>Apicomplexa</taxon>
        <taxon>Aconoidasida</taxon>
        <taxon>Haemosporida</taxon>
        <taxon>Plasmodiidae</taxon>
        <taxon>Plasmodium</taxon>
        <taxon>Plasmodium (Plasmodium)</taxon>
    </lineage>
</organism>
<dbReference type="GeneID" id="39870072"/>
<keyword evidence="1" id="KW-0812">Transmembrane</keyword>
<dbReference type="RefSeq" id="XP_028862794.1">
    <property type="nucleotide sequence ID" value="XM_029006290.1"/>
</dbReference>
<reference evidence="3 4" key="1">
    <citation type="submission" date="2016-06" db="EMBL/GenBank/DDBJ databases">
        <authorList>
            <consortium name="Pathogen Informatics"/>
        </authorList>
    </citation>
    <scope>NUCLEOTIDE SEQUENCE [LARGE SCALE GENOMIC DNA]</scope>
</reference>
<dbReference type="EMBL" id="LT594632">
    <property type="protein sequence ID" value="SCO93357.1"/>
    <property type="molecule type" value="Genomic_DNA"/>
</dbReference>
<evidence type="ECO:0000256" key="2">
    <source>
        <dbReference type="SAM" id="SignalP"/>
    </source>
</evidence>